<evidence type="ECO:0000256" key="1">
    <source>
        <dbReference type="SAM" id="Phobius"/>
    </source>
</evidence>
<proteinExistence type="predicted"/>
<evidence type="ECO:0000313" key="3">
    <source>
        <dbReference type="Proteomes" id="UP000198427"/>
    </source>
</evidence>
<dbReference type="AlphaFoldDB" id="A0AA94LM21"/>
<keyword evidence="1" id="KW-1133">Transmembrane helix</keyword>
<keyword evidence="3" id="KW-1185">Reference proteome</keyword>
<comment type="caution">
    <text evidence="2">The sequence shown here is derived from an EMBL/GenBank/DDBJ whole genome shotgun (WGS) entry which is preliminary data.</text>
</comment>
<organism evidence="2 3">
    <name type="scientific">Prevotella jejuni</name>
    <dbReference type="NCBI Taxonomy" id="1177574"/>
    <lineage>
        <taxon>Bacteria</taxon>
        <taxon>Pseudomonadati</taxon>
        <taxon>Bacteroidota</taxon>
        <taxon>Bacteroidia</taxon>
        <taxon>Bacteroidales</taxon>
        <taxon>Prevotellaceae</taxon>
        <taxon>Prevotella</taxon>
    </lineage>
</organism>
<evidence type="ECO:0000313" key="2">
    <source>
        <dbReference type="EMBL" id="SNS13171.1"/>
    </source>
</evidence>
<dbReference type="EMBL" id="FZNZ01000047">
    <property type="protein sequence ID" value="SNS13171.1"/>
    <property type="molecule type" value="Genomic_DNA"/>
</dbReference>
<accession>A0AA94LM21</accession>
<feature type="transmembrane region" description="Helical" evidence="1">
    <location>
        <begin position="6"/>
        <end position="26"/>
    </location>
</feature>
<name>A0AA94LM21_9BACT</name>
<gene>
    <name evidence="2" type="ORF">SAMN06265364_1479</name>
</gene>
<reference evidence="2 3" key="1">
    <citation type="submission" date="2017-06" db="EMBL/GenBank/DDBJ databases">
        <authorList>
            <person name="Varghese N."/>
            <person name="Submissions S."/>
        </authorList>
    </citation>
    <scope>NUCLEOTIDE SEQUENCE [LARGE SCALE GENOMIC DNA]</scope>
    <source>
        <strain evidence="2 3">DSM 26989</strain>
    </source>
</reference>
<keyword evidence="1" id="KW-0472">Membrane</keyword>
<dbReference type="Proteomes" id="UP000198427">
    <property type="component" value="Unassembled WGS sequence"/>
</dbReference>
<sequence length="152" mass="16664">MTDVITYPWVVIAEAVVVEASLIVLVQTQLSERNELPAAVEVTEITIDVIVCLPDNITFIIVCLDRTADVVTDDAVMPFTNYLGCRDVTVTVVNPRDEVLNWFWSVECDLASLGNNRVWTVSLGIAPLVQDDITIPEVAIYSSVKDPLNASA</sequence>
<protein>
    <submittedName>
        <fullName evidence="2">Uncharacterized protein</fullName>
    </submittedName>
</protein>
<keyword evidence="1" id="KW-0812">Transmembrane</keyword>